<accession>A0A2I1HAU9</accession>
<protein>
    <submittedName>
        <fullName evidence="1">Uncharacterized protein</fullName>
    </submittedName>
</protein>
<dbReference type="AlphaFoldDB" id="A0A2I1HAU9"/>
<dbReference type="PANTHER" id="PTHR47839:SF1">
    <property type="entry name" value="DOMAIN PROTEIN, PUTATIVE (AFU_ORTHOLOGUE AFUA_6G04830)-RELATED"/>
    <property type="match status" value="1"/>
</dbReference>
<proteinExistence type="predicted"/>
<dbReference type="Proteomes" id="UP000234323">
    <property type="component" value="Unassembled WGS sequence"/>
</dbReference>
<gene>
    <name evidence="1" type="ORF">RhiirA4_549030</name>
</gene>
<evidence type="ECO:0000313" key="2">
    <source>
        <dbReference type="Proteomes" id="UP000234323"/>
    </source>
</evidence>
<organism evidence="1 2">
    <name type="scientific">Rhizophagus irregularis</name>
    <dbReference type="NCBI Taxonomy" id="588596"/>
    <lineage>
        <taxon>Eukaryota</taxon>
        <taxon>Fungi</taxon>
        <taxon>Fungi incertae sedis</taxon>
        <taxon>Mucoromycota</taxon>
        <taxon>Glomeromycotina</taxon>
        <taxon>Glomeromycetes</taxon>
        <taxon>Glomerales</taxon>
        <taxon>Glomeraceae</taxon>
        <taxon>Rhizophagus</taxon>
    </lineage>
</organism>
<keyword evidence="2" id="KW-1185">Reference proteome</keyword>
<comment type="caution">
    <text evidence="1">The sequence shown here is derived from an EMBL/GenBank/DDBJ whole genome shotgun (WGS) entry which is preliminary data.</text>
</comment>
<reference evidence="1 2" key="1">
    <citation type="submission" date="2015-10" db="EMBL/GenBank/DDBJ databases">
        <title>Genome analyses suggest a sexual origin of heterokaryosis in a supposedly ancient asexual fungus.</title>
        <authorList>
            <person name="Ropars J."/>
            <person name="Sedzielewska K."/>
            <person name="Noel J."/>
            <person name="Charron P."/>
            <person name="Farinelli L."/>
            <person name="Marton T."/>
            <person name="Kruger M."/>
            <person name="Pelin A."/>
            <person name="Brachmann A."/>
            <person name="Corradi N."/>
        </authorList>
    </citation>
    <scope>NUCLEOTIDE SEQUENCE [LARGE SCALE GENOMIC DNA]</scope>
    <source>
        <strain evidence="1 2">A4</strain>
    </source>
</reference>
<evidence type="ECO:0000313" key="1">
    <source>
        <dbReference type="EMBL" id="PKY56002.1"/>
    </source>
</evidence>
<name>A0A2I1HAU9_9GLOM</name>
<dbReference type="PANTHER" id="PTHR47839">
    <property type="entry name" value="DOMAIN PROTEIN, PUTATIVE (AFU_ORTHOLOGUE AFUA_6G04830)-RELATED"/>
    <property type="match status" value="1"/>
</dbReference>
<dbReference type="VEuPathDB" id="FungiDB:RhiirA1_541000"/>
<sequence length="108" mass="13295">MLRDLAEVFKLSPENIHIFYDNNSNTIAFNRDRILFFNLRFYLGLHDEECKTKPTTNAMTYWYMMFCHELSHNFVKNHNSQHEYYFLVLAEIYMLSLLEIVKRREIFW</sequence>
<dbReference type="VEuPathDB" id="FungiDB:FUN_015790"/>
<dbReference type="EMBL" id="LLXI01002033">
    <property type="protein sequence ID" value="PKY56002.1"/>
    <property type="molecule type" value="Genomic_DNA"/>
</dbReference>